<feature type="chain" id="PRO_5041283181" evidence="1">
    <location>
        <begin position="20"/>
        <end position="320"/>
    </location>
</feature>
<accession>A0AA37RT75</accession>
<dbReference type="EMBL" id="BSNC01000003">
    <property type="protein sequence ID" value="GLP95445.1"/>
    <property type="molecule type" value="Genomic_DNA"/>
</dbReference>
<feature type="signal peptide" evidence="1">
    <location>
        <begin position="1"/>
        <end position="19"/>
    </location>
</feature>
<evidence type="ECO:0000256" key="1">
    <source>
        <dbReference type="SAM" id="SignalP"/>
    </source>
</evidence>
<dbReference type="Proteomes" id="UP001161422">
    <property type="component" value="Unassembled WGS sequence"/>
</dbReference>
<sequence length="320" mass="34972">MLRNICLSILSLLSFSAYSAGLTDTYSCDTCDYNDAVNIAKQEYTPISCTMQNTNGGQPIFGVTTYACNTTYRTIIVANPLTETAHKFKVTATNYNPYTDAVNATTSNLSLTSVEQQALSEFYDIDADFRDEVPNFVIGTSNVTNPDVTYSTANVTSNCEDHPSHYFTSENAKRNIRAELIDSLVQRLGSQSWNQFYTDTKINGFGVDISGSGGGITLNWQYNQLEAFITKSYGNTSNKLVFKAVYKGESTIGGVRDLNIALRLEEGASLMDGIPVATLRGPTVDLTTTLVSACLIENIEKIAISDTVILPFLTEVKSRS</sequence>
<organism evidence="2 3">
    <name type="scientific">Paraferrimonas sedimenticola</name>
    <dbReference type="NCBI Taxonomy" id="375674"/>
    <lineage>
        <taxon>Bacteria</taxon>
        <taxon>Pseudomonadati</taxon>
        <taxon>Pseudomonadota</taxon>
        <taxon>Gammaproteobacteria</taxon>
        <taxon>Alteromonadales</taxon>
        <taxon>Ferrimonadaceae</taxon>
        <taxon>Paraferrimonas</taxon>
    </lineage>
</organism>
<dbReference type="AlphaFoldDB" id="A0AA37RT75"/>
<proteinExistence type="predicted"/>
<gene>
    <name evidence="2" type="ORF">GCM10007895_07510</name>
</gene>
<comment type="caution">
    <text evidence="2">The sequence shown here is derived from an EMBL/GenBank/DDBJ whole genome shotgun (WGS) entry which is preliminary data.</text>
</comment>
<keyword evidence="3" id="KW-1185">Reference proteome</keyword>
<reference evidence="2" key="2">
    <citation type="submission" date="2023-01" db="EMBL/GenBank/DDBJ databases">
        <title>Draft genome sequence of Paraferrimonas sedimenticola strain NBRC 101628.</title>
        <authorList>
            <person name="Sun Q."/>
            <person name="Mori K."/>
        </authorList>
    </citation>
    <scope>NUCLEOTIDE SEQUENCE</scope>
    <source>
        <strain evidence="2">NBRC 101628</strain>
    </source>
</reference>
<reference evidence="2" key="1">
    <citation type="journal article" date="2014" name="Int. J. Syst. Evol. Microbiol.">
        <title>Complete genome sequence of Corynebacterium casei LMG S-19264T (=DSM 44701T), isolated from a smear-ripened cheese.</title>
        <authorList>
            <consortium name="US DOE Joint Genome Institute (JGI-PGF)"/>
            <person name="Walter F."/>
            <person name="Albersmeier A."/>
            <person name="Kalinowski J."/>
            <person name="Ruckert C."/>
        </authorList>
    </citation>
    <scope>NUCLEOTIDE SEQUENCE</scope>
    <source>
        <strain evidence="2">NBRC 101628</strain>
    </source>
</reference>
<evidence type="ECO:0000313" key="2">
    <source>
        <dbReference type="EMBL" id="GLP95445.1"/>
    </source>
</evidence>
<evidence type="ECO:0000313" key="3">
    <source>
        <dbReference type="Proteomes" id="UP001161422"/>
    </source>
</evidence>
<protein>
    <submittedName>
        <fullName evidence="2">Uncharacterized protein</fullName>
    </submittedName>
</protein>
<name>A0AA37RT75_9GAMM</name>
<keyword evidence="1" id="KW-0732">Signal</keyword>
<dbReference type="RefSeq" id="WP_141237366.1">
    <property type="nucleotide sequence ID" value="NZ_BSNC01000003.1"/>
</dbReference>